<dbReference type="AlphaFoldDB" id="A0A4S9LD34"/>
<evidence type="ECO:0000313" key="1">
    <source>
        <dbReference type="EMBL" id="THY26635.1"/>
    </source>
</evidence>
<protein>
    <recommendedName>
        <fullName evidence="3">F-box domain-containing protein</fullName>
    </recommendedName>
</protein>
<accession>A0A4S9LD34</accession>
<organism evidence="1 2">
    <name type="scientific">Aureobasidium pullulans</name>
    <name type="common">Black yeast</name>
    <name type="synonym">Pullularia pullulans</name>
    <dbReference type="NCBI Taxonomy" id="5580"/>
    <lineage>
        <taxon>Eukaryota</taxon>
        <taxon>Fungi</taxon>
        <taxon>Dikarya</taxon>
        <taxon>Ascomycota</taxon>
        <taxon>Pezizomycotina</taxon>
        <taxon>Dothideomycetes</taxon>
        <taxon>Dothideomycetidae</taxon>
        <taxon>Dothideales</taxon>
        <taxon>Saccotheciaceae</taxon>
        <taxon>Aureobasidium</taxon>
    </lineage>
</organism>
<evidence type="ECO:0008006" key="3">
    <source>
        <dbReference type="Google" id="ProtNLM"/>
    </source>
</evidence>
<reference evidence="1 2" key="1">
    <citation type="submission" date="2018-10" db="EMBL/GenBank/DDBJ databases">
        <title>Fifty Aureobasidium pullulans genomes reveal a recombining polyextremotolerant generalist.</title>
        <authorList>
            <person name="Gostincar C."/>
            <person name="Turk M."/>
            <person name="Zajc J."/>
            <person name="Gunde-Cimerman N."/>
        </authorList>
    </citation>
    <scope>NUCLEOTIDE SEQUENCE [LARGE SCALE GENOMIC DNA]</scope>
    <source>
        <strain evidence="1 2">EXF-6604</strain>
    </source>
</reference>
<dbReference type="EMBL" id="QZBD01000142">
    <property type="protein sequence ID" value="THY26635.1"/>
    <property type="molecule type" value="Genomic_DNA"/>
</dbReference>
<dbReference type="Proteomes" id="UP000306584">
    <property type="component" value="Unassembled WGS sequence"/>
</dbReference>
<comment type="caution">
    <text evidence="1">The sequence shown here is derived from an EMBL/GenBank/DDBJ whole genome shotgun (WGS) entry which is preliminary data.</text>
</comment>
<proteinExistence type="predicted"/>
<sequence>MPAPNLITLPNELIARIVECLEAKECEQLRLTHRHLNIFASRELAKICFQLVYVSMTRYSLETLLNICQHHLFGPYVAAISLTTKRAQADDIDEHLAVFQKLFRKGGLEGLDNAHHILKSYIDECHEQFALEKSGEGTRLLTASLRLLKERGQSVSLAVTDACSGFQPIGTLRAYRDRSFGARPNSTGRLKTSMRVLTNAAFRSGCRVDSLDIIHDCDNCGCGPDDSECLFNLGGHIMNTFNTMKTVYIKYSNLPSKASLKSLKAILSISPRLDDVTIELGYVPDFHEQRLSIKFAEDLLSCRTFKPGWKRVKLCSFPISQKALVAILSNVSETLEILELESISLRRGTWDLVIPWIRNNLSLTMIDLGDLFEVDDDDLNEHGYLAESCDKYSGIFAEGTEEVQDALDG</sequence>
<name>A0A4S9LD34_AURPU</name>
<gene>
    <name evidence="1" type="ORF">D6D01_04387</name>
</gene>
<evidence type="ECO:0000313" key="2">
    <source>
        <dbReference type="Proteomes" id="UP000306584"/>
    </source>
</evidence>